<sequence>MRTHLGYFFDFNISEGHFGRLVRMYDPENRAEVTVWFSSAVNARRENLWRTLSHPHLMELLRRIRVDICTPYLQTCVAYVMPAFQSTLQQKMDQKSFLSTDSSYATVKEWLRQITDALEYLHQRNLYHLDVNPRNVFIMCGGQAALGGLASMQPSRIVTANDVKLDTIFCPPDVISVRLGLTKEATEVQADSIDAWSVCTLMAEALTSHWRWKVRKFLVLTKNRAHTTLERLTLLGDYMTSRFQNVSCLRRYLHKNFKTVTFEDDEIVALATLLAYGLKIDSNDRKAVSTLLRAKYWNESCVSSKSTSHLQNVEESSFENTTNYTWDDDAPSSSREFSCYDRNMTGEEDDTDEEARRTATWNDTLMPFGRSPPQIPMILLPYADVLRLTTLEDPLGRSGDAASVTSSSCPRTRSFVYKTRRWLNGIFKRTPKPK</sequence>
<keyword evidence="1" id="KW-0547">Nucleotide-binding</keyword>
<dbReference type="GO" id="GO:0005737">
    <property type="term" value="C:cytoplasm"/>
    <property type="evidence" value="ECO:0000318"/>
    <property type="project" value="GO_Central"/>
</dbReference>
<organism>
    <name type="scientific">Ixodes scapularis</name>
    <name type="common">Black-legged tick</name>
    <name type="synonym">Deer tick</name>
    <dbReference type="NCBI Taxonomy" id="6945"/>
    <lineage>
        <taxon>Eukaryota</taxon>
        <taxon>Metazoa</taxon>
        <taxon>Ecdysozoa</taxon>
        <taxon>Arthropoda</taxon>
        <taxon>Chelicerata</taxon>
        <taxon>Arachnida</taxon>
        <taxon>Acari</taxon>
        <taxon>Parasitiformes</taxon>
        <taxon>Ixodida</taxon>
        <taxon>Ixodoidea</taxon>
        <taxon>Ixodidae</taxon>
        <taxon>Ixodinae</taxon>
        <taxon>Ixodes</taxon>
    </lineage>
</organism>
<keyword evidence="6" id="KW-1185">Reference proteome</keyword>
<dbReference type="GO" id="GO:0005634">
    <property type="term" value="C:nucleus"/>
    <property type="evidence" value="ECO:0000318"/>
    <property type="project" value="GO_Central"/>
</dbReference>
<protein>
    <recommendedName>
        <fullName evidence="3">Protein kinase domain-containing protein</fullName>
    </recommendedName>
</protein>
<dbReference type="InterPro" id="IPR011009">
    <property type="entry name" value="Kinase-like_dom_sf"/>
</dbReference>
<dbReference type="PANTHER" id="PTHR24055">
    <property type="entry name" value="MITOGEN-ACTIVATED PROTEIN KINASE"/>
    <property type="match status" value="1"/>
</dbReference>
<dbReference type="InParanoid" id="B7PR48"/>
<gene>
    <name evidence="4" type="ORF">IscW_ISCW006317</name>
</gene>
<dbReference type="STRING" id="6945.B7PR48"/>
<dbReference type="HOGENOM" id="CLU_632054_0_0_1"/>
<evidence type="ECO:0000313" key="6">
    <source>
        <dbReference type="Proteomes" id="UP000001555"/>
    </source>
</evidence>
<dbReference type="EMBL" id="ABJB010640863">
    <property type="status" value="NOT_ANNOTATED_CDS"/>
    <property type="molecule type" value="Genomic_DNA"/>
</dbReference>
<dbReference type="VEuPathDB" id="VectorBase:ISCI006317"/>
<dbReference type="EnsemblMetazoa" id="ISCW006317-RA">
    <property type="protein sequence ID" value="ISCW006317-PA"/>
    <property type="gene ID" value="ISCW006317"/>
</dbReference>
<dbReference type="GO" id="GO:0005524">
    <property type="term" value="F:ATP binding"/>
    <property type="evidence" value="ECO:0007669"/>
    <property type="project" value="UniProtKB-KW"/>
</dbReference>
<name>B7PR48_IXOSC</name>
<dbReference type="InterPro" id="IPR000719">
    <property type="entry name" value="Prot_kinase_dom"/>
</dbReference>
<keyword evidence="2" id="KW-0067">ATP-binding</keyword>
<dbReference type="EMBL" id="ABJB010523646">
    <property type="status" value="NOT_ANNOTATED_CDS"/>
    <property type="molecule type" value="Genomic_DNA"/>
</dbReference>
<dbReference type="InterPro" id="IPR050117">
    <property type="entry name" value="MAPK"/>
</dbReference>
<dbReference type="GO" id="GO:1901987">
    <property type="term" value="P:regulation of cell cycle phase transition"/>
    <property type="evidence" value="ECO:0000318"/>
    <property type="project" value="GO_Central"/>
</dbReference>
<dbReference type="VEuPathDB" id="VectorBase:ISCW006317"/>
<dbReference type="PaxDb" id="6945-B7PR48"/>
<evidence type="ECO:0000256" key="2">
    <source>
        <dbReference type="ARBA" id="ARBA00022840"/>
    </source>
</evidence>
<dbReference type="Gene3D" id="1.10.510.10">
    <property type="entry name" value="Transferase(Phosphotransferase) domain 1"/>
    <property type="match status" value="1"/>
</dbReference>
<dbReference type="SMART" id="SM00220">
    <property type="entry name" value="S_TKc"/>
    <property type="match status" value="1"/>
</dbReference>
<dbReference type="AlphaFoldDB" id="B7PR48"/>
<evidence type="ECO:0000259" key="3">
    <source>
        <dbReference type="PROSITE" id="PS50011"/>
    </source>
</evidence>
<evidence type="ECO:0000313" key="4">
    <source>
        <dbReference type="EMBL" id="EEC09070.1"/>
    </source>
</evidence>
<dbReference type="PROSITE" id="PS50011">
    <property type="entry name" value="PROTEIN_KINASE_DOM"/>
    <property type="match status" value="1"/>
</dbReference>
<dbReference type="GO" id="GO:0004693">
    <property type="term" value="F:cyclin-dependent protein serine/threonine kinase activity"/>
    <property type="evidence" value="ECO:0000318"/>
    <property type="project" value="GO_Central"/>
</dbReference>
<reference evidence="4 6" key="1">
    <citation type="submission" date="2008-03" db="EMBL/GenBank/DDBJ databases">
        <title>Annotation of Ixodes scapularis.</title>
        <authorList>
            <consortium name="Ixodes scapularis Genome Project Consortium"/>
            <person name="Caler E."/>
            <person name="Hannick L.I."/>
            <person name="Bidwell S."/>
            <person name="Joardar V."/>
            <person name="Thiagarajan M."/>
            <person name="Amedeo P."/>
            <person name="Galinsky K.J."/>
            <person name="Schobel S."/>
            <person name="Inman J."/>
            <person name="Hostetler J."/>
            <person name="Miller J."/>
            <person name="Hammond M."/>
            <person name="Megy K."/>
            <person name="Lawson D."/>
            <person name="Kodira C."/>
            <person name="Sutton G."/>
            <person name="Meyer J."/>
            <person name="Hill C.A."/>
            <person name="Birren B."/>
            <person name="Nene V."/>
            <person name="Collins F."/>
            <person name="Alarcon-Chaidez F."/>
            <person name="Wikel S."/>
            <person name="Strausberg R."/>
        </authorList>
    </citation>
    <scope>NUCLEOTIDE SEQUENCE [LARGE SCALE GENOMIC DNA]</scope>
    <source>
        <strain evidence="6">Wikel</strain>
        <strain evidence="4">Wikel colony</strain>
    </source>
</reference>
<dbReference type="Proteomes" id="UP000001555">
    <property type="component" value="Unassembled WGS sequence"/>
</dbReference>
<feature type="domain" description="Protein kinase" evidence="3">
    <location>
        <begin position="7"/>
        <end position="297"/>
    </location>
</feature>
<reference evidence="5" key="2">
    <citation type="submission" date="2020-05" db="UniProtKB">
        <authorList>
            <consortium name="EnsemblMetazoa"/>
        </authorList>
    </citation>
    <scope>IDENTIFICATION</scope>
    <source>
        <strain evidence="5">wikel</strain>
    </source>
</reference>
<accession>B7PR48</accession>
<proteinExistence type="predicted"/>
<dbReference type="EMBL" id="DS770375">
    <property type="protein sequence ID" value="EEC09070.1"/>
    <property type="molecule type" value="Genomic_DNA"/>
</dbReference>
<dbReference type="Pfam" id="PF00069">
    <property type="entry name" value="Pkinase"/>
    <property type="match status" value="1"/>
</dbReference>
<evidence type="ECO:0000313" key="5">
    <source>
        <dbReference type="EnsemblMetazoa" id="ISCW006317-PA"/>
    </source>
</evidence>
<dbReference type="SUPFAM" id="SSF56112">
    <property type="entry name" value="Protein kinase-like (PK-like)"/>
    <property type="match status" value="1"/>
</dbReference>
<evidence type="ECO:0000256" key="1">
    <source>
        <dbReference type="ARBA" id="ARBA00022741"/>
    </source>
</evidence>